<dbReference type="Pfam" id="PF00629">
    <property type="entry name" value="MAM"/>
    <property type="match status" value="2"/>
</dbReference>
<accession>A0A8J5D5H1</accession>
<dbReference type="OrthoDB" id="409956at2759"/>
<dbReference type="AlphaFoldDB" id="A0A8J5D5H1"/>
<dbReference type="InterPro" id="IPR000998">
    <property type="entry name" value="MAM_dom"/>
</dbReference>
<gene>
    <name evidence="2" type="primary">MLRP1_3</name>
    <name evidence="2" type="ORF">GWK47_028950</name>
</gene>
<dbReference type="PROSITE" id="PS50060">
    <property type="entry name" value="MAM_2"/>
    <property type="match status" value="2"/>
</dbReference>
<keyword evidence="3" id="KW-1185">Reference proteome</keyword>
<protein>
    <submittedName>
        <fullName evidence="2">MAM and LDL-receptor class A domain-containing protein 1</fullName>
    </submittedName>
</protein>
<dbReference type="GO" id="GO:0016020">
    <property type="term" value="C:membrane"/>
    <property type="evidence" value="ECO:0007669"/>
    <property type="project" value="InterPro"/>
</dbReference>
<name>A0A8J5D5H1_CHIOP</name>
<dbReference type="SMART" id="SM00137">
    <property type="entry name" value="MAM"/>
    <property type="match status" value="1"/>
</dbReference>
<dbReference type="EMBL" id="JACEEZ010000521">
    <property type="protein sequence ID" value="KAG0730112.1"/>
    <property type="molecule type" value="Genomic_DNA"/>
</dbReference>
<dbReference type="CDD" id="cd06263">
    <property type="entry name" value="MAM"/>
    <property type="match status" value="1"/>
</dbReference>
<dbReference type="InterPro" id="IPR051560">
    <property type="entry name" value="MAM_domain-containing"/>
</dbReference>
<dbReference type="PANTHER" id="PTHR23282:SF101">
    <property type="entry name" value="MAM DOMAIN-CONTAINING PROTEIN"/>
    <property type="match status" value="1"/>
</dbReference>
<dbReference type="PANTHER" id="PTHR23282">
    <property type="entry name" value="APICAL ENDOSOMAL GLYCOPROTEIN PRECURSOR"/>
    <property type="match status" value="1"/>
</dbReference>
<feature type="domain" description="MAM" evidence="1">
    <location>
        <begin position="43"/>
        <end position="228"/>
    </location>
</feature>
<dbReference type="SUPFAM" id="SSF49899">
    <property type="entry name" value="Concanavalin A-like lectins/glucanases"/>
    <property type="match status" value="2"/>
</dbReference>
<evidence type="ECO:0000259" key="1">
    <source>
        <dbReference type="PROSITE" id="PS50060"/>
    </source>
</evidence>
<sequence>MCDQATIRVSWEVSSAGIIAVDDLRLHENRCEHNPQDPEAVHDFEENGSSFASVLGSEVDWDTMSVGVQTDHTLGTLKGKTGSLCIYVRIEILLVGCHLARVDLSKHTAGQLGQIVSPLYLAKGKIYNFFHFYYYVSDVSNSATLRGYLRHTEDGSGVALNMTKTQYFLHKGDQRDSWVRHQGYMNSSGNFQFVFEAELVKNDSKAVIGIDDLYFTTGGWVLSTFCDFEHDMCSWTNEHDDDLDWELRKPTDLVTGPPVDHSENSVTGHYVSIVGSYMPEGGGFANLVSEWYQVQQPNRGSCFMFWYNAAFTNGSLTVSAEREAAWQTVWKLESGVDTAWHFAAVSLHQTEMFRLVMTGMLPLHSDIYIALDYFDYLQFDKCPNEEVIPSIADVVAQDGKNMSGLLVGPKLSIGWGDQCLVFWYQIGRQKRGRGVPLTTPGAPGSPSEVLQLGEETSARACRAGATEVRVGLLTGHRVPRLHDVKV</sequence>
<proteinExistence type="predicted"/>
<dbReference type="InterPro" id="IPR013320">
    <property type="entry name" value="ConA-like_dom_sf"/>
</dbReference>
<evidence type="ECO:0000313" key="2">
    <source>
        <dbReference type="EMBL" id="KAG0730112.1"/>
    </source>
</evidence>
<evidence type="ECO:0000313" key="3">
    <source>
        <dbReference type="Proteomes" id="UP000770661"/>
    </source>
</evidence>
<organism evidence="2 3">
    <name type="scientific">Chionoecetes opilio</name>
    <name type="common">Atlantic snow crab</name>
    <name type="synonym">Cancer opilio</name>
    <dbReference type="NCBI Taxonomy" id="41210"/>
    <lineage>
        <taxon>Eukaryota</taxon>
        <taxon>Metazoa</taxon>
        <taxon>Ecdysozoa</taxon>
        <taxon>Arthropoda</taxon>
        <taxon>Crustacea</taxon>
        <taxon>Multicrustacea</taxon>
        <taxon>Malacostraca</taxon>
        <taxon>Eumalacostraca</taxon>
        <taxon>Eucarida</taxon>
        <taxon>Decapoda</taxon>
        <taxon>Pleocyemata</taxon>
        <taxon>Brachyura</taxon>
        <taxon>Eubrachyura</taxon>
        <taxon>Majoidea</taxon>
        <taxon>Majidae</taxon>
        <taxon>Chionoecetes</taxon>
    </lineage>
</organism>
<dbReference type="Gene3D" id="2.60.120.200">
    <property type="match status" value="2"/>
</dbReference>
<comment type="caution">
    <text evidence="2">The sequence shown here is derived from an EMBL/GenBank/DDBJ whole genome shotgun (WGS) entry which is preliminary data.</text>
</comment>
<dbReference type="Proteomes" id="UP000770661">
    <property type="component" value="Unassembled WGS sequence"/>
</dbReference>
<feature type="domain" description="MAM" evidence="1">
    <location>
        <begin position="224"/>
        <end position="384"/>
    </location>
</feature>
<reference evidence="2" key="1">
    <citation type="submission" date="2020-07" db="EMBL/GenBank/DDBJ databases">
        <title>The High-quality genome of the commercially important snow crab, Chionoecetes opilio.</title>
        <authorList>
            <person name="Jeong J.-H."/>
            <person name="Ryu S."/>
        </authorList>
    </citation>
    <scope>NUCLEOTIDE SEQUENCE</scope>
    <source>
        <strain evidence="2">MADBK_172401_WGS</strain>
        <tissue evidence="2">Digestive gland</tissue>
    </source>
</reference>